<keyword evidence="6" id="KW-0460">Magnesium</keyword>
<accession>A0A857KIM5</accession>
<dbReference type="PANTHER" id="PTHR12992:SF11">
    <property type="entry name" value="MITOCHONDRIAL COENZYME A DIPHOSPHATASE NUDT8"/>
    <property type="match status" value="1"/>
</dbReference>
<protein>
    <submittedName>
        <fullName evidence="8">NUDIX domain-containing protein</fullName>
    </submittedName>
</protein>
<dbReference type="RefSeq" id="WP_050942631.1">
    <property type="nucleotide sequence ID" value="NZ_CP045804.1"/>
</dbReference>
<comment type="cofactor">
    <cofactor evidence="2">
        <name>Mg(2+)</name>
        <dbReference type="ChEBI" id="CHEBI:18420"/>
    </cofactor>
</comment>
<dbReference type="InterPro" id="IPR000059">
    <property type="entry name" value="NUDIX_hydrolase_NudL_CS"/>
</dbReference>
<dbReference type="PROSITE" id="PS01293">
    <property type="entry name" value="NUDIX_COA"/>
    <property type="match status" value="1"/>
</dbReference>
<evidence type="ECO:0000256" key="3">
    <source>
        <dbReference type="ARBA" id="ARBA00006506"/>
    </source>
</evidence>
<evidence type="ECO:0000256" key="1">
    <source>
        <dbReference type="ARBA" id="ARBA00001936"/>
    </source>
</evidence>
<comment type="similarity">
    <text evidence="3">Belongs to the Nudix hydrolase family. PCD1 subfamily.</text>
</comment>
<dbReference type="Pfam" id="PF00293">
    <property type="entry name" value="NUDIX"/>
    <property type="match status" value="1"/>
</dbReference>
<dbReference type="InterPro" id="IPR000086">
    <property type="entry name" value="NUDIX_hydrolase_dom"/>
</dbReference>
<evidence type="ECO:0000256" key="4">
    <source>
        <dbReference type="ARBA" id="ARBA00022723"/>
    </source>
</evidence>
<gene>
    <name evidence="8" type="ORF">GII30_02410</name>
</gene>
<comment type="cofactor">
    <cofactor evidence="1">
        <name>Mn(2+)</name>
        <dbReference type="ChEBI" id="CHEBI:29035"/>
    </cofactor>
</comment>
<dbReference type="GO" id="GO:0000287">
    <property type="term" value="F:magnesium ion binding"/>
    <property type="evidence" value="ECO:0007669"/>
    <property type="project" value="InterPro"/>
</dbReference>
<dbReference type="SUPFAM" id="SSF55811">
    <property type="entry name" value="Nudix"/>
    <property type="match status" value="1"/>
</dbReference>
<dbReference type="CDD" id="cd03426">
    <property type="entry name" value="NUDIX_CoAse_Nudt7"/>
    <property type="match status" value="1"/>
</dbReference>
<evidence type="ECO:0000256" key="6">
    <source>
        <dbReference type="ARBA" id="ARBA00022842"/>
    </source>
</evidence>
<keyword evidence="4" id="KW-0479">Metal-binding</keyword>
<proteinExistence type="inferred from homology"/>
<organism evidence="8">
    <name type="scientific">Gordonia amarae</name>
    <dbReference type="NCBI Taxonomy" id="36821"/>
    <lineage>
        <taxon>Bacteria</taxon>
        <taxon>Bacillati</taxon>
        <taxon>Actinomycetota</taxon>
        <taxon>Actinomycetes</taxon>
        <taxon>Mycobacteriales</taxon>
        <taxon>Gordoniaceae</taxon>
        <taxon>Gordonia</taxon>
    </lineage>
</organism>
<evidence type="ECO:0000256" key="7">
    <source>
        <dbReference type="ARBA" id="ARBA00023211"/>
    </source>
</evidence>
<reference evidence="8" key="1">
    <citation type="journal article" date="2021" name="Nat. Microbiol.">
        <title>Cocultivation of an ultrasmall environmental parasitic bacterium with lytic ability against bacteria associated with wastewater foams.</title>
        <authorList>
            <person name="Batinovic S."/>
            <person name="Rose J.J.A."/>
            <person name="Ratcliffe J."/>
            <person name="Seviour R.J."/>
            <person name="Petrovski S."/>
        </authorList>
    </citation>
    <scope>NUCLEOTIDE SEQUENCE</scope>
    <source>
        <strain evidence="8">CON44</strain>
    </source>
</reference>
<dbReference type="GO" id="GO:0030145">
    <property type="term" value="F:manganese ion binding"/>
    <property type="evidence" value="ECO:0007669"/>
    <property type="project" value="InterPro"/>
</dbReference>
<dbReference type="PROSITE" id="PS51462">
    <property type="entry name" value="NUDIX"/>
    <property type="match status" value="1"/>
</dbReference>
<keyword evidence="5" id="KW-0378">Hydrolase</keyword>
<dbReference type="AlphaFoldDB" id="A0A857KIM5"/>
<evidence type="ECO:0000313" key="8">
    <source>
        <dbReference type="EMBL" id="QHN38184.1"/>
    </source>
</evidence>
<evidence type="ECO:0000256" key="2">
    <source>
        <dbReference type="ARBA" id="ARBA00001946"/>
    </source>
</evidence>
<name>A0A857KIM5_9ACTN</name>
<keyword evidence="7" id="KW-0464">Manganese</keyword>
<sequence>MSTTPADGDQSHGPLVPQEQIPPWLHTLTDDVSAVTARVLGRGGDRTRWMSMIQRNKRTAAVLILFAGSWDADPTAHGGLPGDVDVLLTQRAPTLRQHSGQVAFPGGSFDPGDEFPVGTALREANEETGLVADGVDILANLMPFPVPASGFEVTPVIGHWREPGPVGVVDTGETARVSRVNMRELLHPDNRFQVQRSVLGGSVYKGPAFFVDGMLVWGFTGGLIAAIAEVSGWEVPWDKDDVRPLDEAIALADLPQSSWVNPVGEDHGR</sequence>
<dbReference type="GO" id="GO:0010945">
    <property type="term" value="F:coenzyme A diphosphatase activity"/>
    <property type="evidence" value="ECO:0007669"/>
    <property type="project" value="InterPro"/>
</dbReference>
<dbReference type="EMBL" id="CP045810">
    <property type="protein sequence ID" value="QHN38184.1"/>
    <property type="molecule type" value="Genomic_DNA"/>
</dbReference>
<dbReference type="Gene3D" id="3.90.79.10">
    <property type="entry name" value="Nucleoside Triphosphate Pyrophosphohydrolase"/>
    <property type="match status" value="1"/>
</dbReference>
<dbReference type="PANTHER" id="PTHR12992">
    <property type="entry name" value="NUDIX HYDROLASE"/>
    <property type="match status" value="1"/>
</dbReference>
<dbReference type="InterPro" id="IPR015797">
    <property type="entry name" value="NUDIX_hydrolase-like_dom_sf"/>
</dbReference>
<dbReference type="InterPro" id="IPR045121">
    <property type="entry name" value="CoAse"/>
</dbReference>
<evidence type="ECO:0000256" key="5">
    <source>
        <dbReference type="ARBA" id="ARBA00022801"/>
    </source>
</evidence>
<dbReference type="GO" id="GO:0009132">
    <property type="term" value="P:nucleoside diphosphate metabolic process"/>
    <property type="evidence" value="ECO:0007669"/>
    <property type="project" value="InterPro"/>
</dbReference>